<dbReference type="Proteomes" id="UP001311730">
    <property type="component" value="Unassembled WGS sequence"/>
</dbReference>
<comment type="caution">
    <text evidence="2">The sequence shown here is derived from an EMBL/GenBank/DDBJ whole genome shotgun (WGS) entry which is preliminary data.</text>
</comment>
<keyword evidence="3" id="KW-1185">Reference proteome</keyword>
<dbReference type="EMBL" id="JAYKBW010000002">
    <property type="protein sequence ID" value="MEB3073950.1"/>
    <property type="molecule type" value="Genomic_DNA"/>
</dbReference>
<evidence type="ECO:0000259" key="1">
    <source>
        <dbReference type="Pfam" id="PF13568"/>
    </source>
</evidence>
<evidence type="ECO:0000313" key="2">
    <source>
        <dbReference type="EMBL" id="MEB3073950.1"/>
    </source>
</evidence>
<feature type="domain" description="Outer membrane protein beta-barrel" evidence="1">
    <location>
        <begin position="20"/>
        <end position="182"/>
    </location>
</feature>
<dbReference type="SUPFAM" id="SSF56925">
    <property type="entry name" value="OMPA-like"/>
    <property type="match status" value="1"/>
</dbReference>
<dbReference type="InterPro" id="IPR025665">
    <property type="entry name" value="Beta-barrel_OMP_2"/>
</dbReference>
<organism evidence="2 3">
    <name type="scientific">Capnocytophaga gingivalis</name>
    <dbReference type="NCBI Taxonomy" id="1017"/>
    <lineage>
        <taxon>Bacteria</taxon>
        <taxon>Pseudomonadati</taxon>
        <taxon>Bacteroidota</taxon>
        <taxon>Flavobacteriia</taxon>
        <taxon>Flavobacteriales</taxon>
        <taxon>Flavobacteriaceae</taxon>
        <taxon>Capnocytophaga</taxon>
    </lineage>
</organism>
<gene>
    <name evidence="2" type="ORF">VJJ08_01365</name>
</gene>
<dbReference type="Pfam" id="PF13568">
    <property type="entry name" value="OMP_b-brl_2"/>
    <property type="match status" value="1"/>
</dbReference>
<sequence>MKKIAFLIIIAVCGFSQVRAQNFGVKAGYNYSTLSGETSSISTIEGLSGFYIGGLVELPISNMLSIQPELIFSRQGVDLRQGLKNLSIRTDTSEIRLDYLNIPVMAKVNLGPIFLEGGVQFGFLVNKPKVDSYIANVYLRNLLDKDSYNSFDFGVGAGLGVKLNQHFFVETRYTYSLTNVFDPNDKHFKSSLISDGDNFKNSVFSIGLGMKF</sequence>
<protein>
    <submittedName>
        <fullName evidence="2">Porin family protein</fullName>
    </submittedName>
</protein>
<proteinExistence type="predicted"/>
<evidence type="ECO:0000313" key="3">
    <source>
        <dbReference type="Proteomes" id="UP001311730"/>
    </source>
</evidence>
<dbReference type="RefSeq" id="WP_323982452.1">
    <property type="nucleotide sequence ID" value="NZ_JAYKBW010000002.1"/>
</dbReference>
<name>A0ABU5Z4U3_9FLAO</name>
<accession>A0ABU5Z4U3</accession>
<dbReference type="InterPro" id="IPR011250">
    <property type="entry name" value="OMP/PagP_B-barrel"/>
</dbReference>
<reference evidence="2 3" key="1">
    <citation type="submission" date="2023-12" db="EMBL/GenBank/DDBJ databases">
        <title>Genomic sequences of Capnocytophaga and Parvimonas strains.</title>
        <authorList>
            <person name="Watt R.M."/>
            <person name="Wang M."/>
            <person name="Yang T."/>
            <person name="Tong W.M."/>
        </authorList>
    </citation>
    <scope>NUCLEOTIDE SEQUENCE [LARGE SCALE GENOMIC DNA]</scope>
    <source>
        <strain evidence="2 3">CCUG 13096</strain>
    </source>
</reference>